<dbReference type="AlphaFoldDB" id="A0AAD9ZUC4"/>
<reference evidence="1" key="1">
    <citation type="journal article" date="2023" name="Plant J.">
        <title>Genome sequences and population genomics provide insights into the demographic history, inbreeding, and mutation load of two 'living fossil' tree species of Dipteronia.</title>
        <authorList>
            <person name="Feng Y."/>
            <person name="Comes H.P."/>
            <person name="Chen J."/>
            <person name="Zhu S."/>
            <person name="Lu R."/>
            <person name="Zhang X."/>
            <person name="Li P."/>
            <person name="Qiu J."/>
            <person name="Olsen K.M."/>
            <person name="Qiu Y."/>
        </authorList>
    </citation>
    <scope>NUCLEOTIDE SEQUENCE</scope>
    <source>
        <strain evidence="1">NBL</strain>
    </source>
</reference>
<sequence>MPETGCDRHSQSGGTCGFDTETEEMTCLCSKSLTLSILLENVLQALGAMKEGAMLQRHFPVRMDRIHCLVDRFRCFGVRVSEDNI</sequence>
<accession>A0AAD9ZUC4</accession>
<dbReference type="EMBL" id="JANJYJ010000009">
    <property type="protein sequence ID" value="KAK3190207.1"/>
    <property type="molecule type" value="Genomic_DNA"/>
</dbReference>
<evidence type="ECO:0000313" key="2">
    <source>
        <dbReference type="Proteomes" id="UP001281410"/>
    </source>
</evidence>
<dbReference type="Proteomes" id="UP001281410">
    <property type="component" value="Unassembled WGS sequence"/>
</dbReference>
<evidence type="ECO:0000313" key="1">
    <source>
        <dbReference type="EMBL" id="KAK3190207.1"/>
    </source>
</evidence>
<protein>
    <submittedName>
        <fullName evidence="1">Uncharacterized protein</fullName>
    </submittedName>
</protein>
<keyword evidence="2" id="KW-1185">Reference proteome</keyword>
<comment type="caution">
    <text evidence="1">The sequence shown here is derived from an EMBL/GenBank/DDBJ whole genome shotgun (WGS) entry which is preliminary data.</text>
</comment>
<name>A0AAD9ZUC4_9ROSI</name>
<organism evidence="1 2">
    <name type="scientific">Dipteronia sinensis</name>
    <dbReference type="NCBI Taxonomy" id="43782"/>
    <lineage>
        <taxon>Eukaryota</taxon>
        <taxon>Viridiplantae</taxon>
        <taxon>Streptophyta</taxon>
        <taxon>Embryophyta</taxon>
        <taxon>Tracheophyta</taxon>
        <taxon>Spermatophyta</taxon>
        <taxon>Magnoliopsida</taxon>
        <taxon>eudicotyledons</taxon>
        <taxon>Gunneridae</taxon>
        <taxon>Pentapetalae</taxon>
        <taxon>rosids</taxon>
        <taxon>malvids</taxon>
        <taxon>Sapindales</taxon>
        <taxon>Sapindaceae</taxon>
        <taxon>Hippocastanoideae</taxon>
        <taxon>Acereae</taxon>
        <taxon>Dipteronia</taxon>
    </lineage>
</organism>
<proteinExistence type="predicted"/>
<gene>
    <name evidence="1" type="ORF">Dsin_029768</name>
</gene>